<dbReference type="HOGENOM" id="CLU_027402_4_0_11"/>
<evidence type="ECO:0000256" key="1">
    <source>
        <dbReference type="ARBA" id="ARBA00002286"/>
    </source>
</evidence>
<dbReference type="PANTHER" id="PTHR46889:SF4">
    <property type="entry name" value="TRANSPOSASE INSO FOR INSERTION SEQUENCE ELEMENT IS911B-RELATED"/>
    <property type="match status" value="1"/>
</dbReference>
<dbReference type="PROSITE" id="PS50994">
    <property type="entry name" value="INTEGRASE"/>
    <property type="match status" value="1"/>
</dbReference>
<dbReference type="InterPro" id="IPR025948">
    <property type="entry name" value="HTH-like_dom"/>
</dbReference>
<dbReference type="NCBIfam" id="NF033516">
    <property type="entry name" value="transpos_IS3"/>
    <property type="match status" value="1"/>
</dbReference>
<evidence type="ECO:0000259" key="2">
    <source>
        <dbReference type="PROSITE" id="PS50994"/>
    </source>
</evidence>
<dbReference type="InterPro" id="IPR012337">
    <property type="entry name" value="RNaseH-like_sf"/>
</dbReference>
<dbReference type="Proteomes" id="UP000009159">
    <property type="component" value="Chromosome"/>
</dbReference>
<reference evidence="3" key="1">
    <citation type="submission" date="2006-12" db="EMBL/GenBank/DDBJ databases">
        <title>Complete sequence of Mycobacterium vanbaalenii PYR-1.</title>
        <authorList>
            <consortium name="US DOE Joint Genome Institute"/>
            <person name="Copeland A."/>
            <person name="Lucas S."/>
            <person name="Lapidus A."/>
            <person name="Barry K."/>
            <person name="Detter J.C."/>
            <person name="Glavina del Rio T."/>
            <person name="Hammon N."/>
            <person name="Israni S."/>
            <person name="Dalin E."/>
            <person name="Tice H."/>
            <person name="Pitluck S."/>
            <person name="Singan V."/>
            <person name="Schmutz J."/>
            <person name="Larimer F."/>
            <person name="Land M."/>
            <person name="Hauser L."/>
            <person name="Kyrpides N."/>
            <person name="Anderson I.J."/>
            <person name="Miller C."/>
            <person name="Richardson P."/>
        </authorList>
    </citation>
    <scope>NUCLEOTIDE SEQUENCE [LARGE SCALE GENOMIC DNA]</scope>
    <source>
        <strain evidence="3">PYR-1</strain>
    </source>
</reference>
<dbReference type="SUPFAM" id="SSF53098">
    <property type="entry name" value="Ribonuclease H-like"/>
    <property type="match status" value="1"/>
</dbReference>
<keyword evidence="4" id="KW-1185">Reference proteome</keyword>
<dbReference type="PANTHER" id="PTHR46889">
    <property type="entry name" value="TRANSPOSASE INSF FOR INSERTION SEQUENCE IS3B-RELATED"/>
    <property type="match status" value="1"/>
</dbReference>
<dbReference type="AlphaFoldDB" id="A1THT0"/>
<dbReference type="GO" id="GO:0015074">
    <property type="term" value="P:DNA integration"/>
    <property type="evidence" value="ECO:0007669"/>
    <property type="project" value="InterPro"/>
</dbReference>
<dbReference type="eggNOG" id="COG2801">
    <property type="taxonomic scope" value="Bacteria"/>
</dbReference>
<dbReference type="InterPro" id="IPR001584">
    <property type="entry name" value="Integrase_cat-core"/>
</dbReference>
<dbReference type="EMBL" id="CP000511">
    <property type="protein sequence ID" value="ABM16730.1"/>
    <property type="molecule type" value="Genomic_DNA"/>
</dbReference>
<feature type="domain" description="Integrase catalytic" evidence="2">
    <location>
        <begin position="99"/>
        <end position="209"/>
    </location>
</feature>
<dbReference type="KEGG" id="mva:Mvan_5973"/>
<dbReference type="GO" id="GO:0003676">
    <property type="term" value="F:nucleic acid binding"/>
    <property type="evidence" value="ECO:0007669"/>
    <property type="project" value="InterPro"/>
</dbReference>
<dbReference type="InterPro" id="IPR050900">
    <property type="entry name" value="Transposase_IS3/IS150/IS904"/>
</dbReference>
<evidence type="ECO:0000313" key="3">
    <source>
        <dbReference type="EMBL" id="ABM16730.1"/>
    </source>
</evidence>
<protein>
    <submittedName>
        <fullName evidence="3">Integrase, catalytic region</fullName>
    </submittedName>
</protein>
<evidence type="ECO:0000313" key="4">
    <source>
        <dbReference type="Proteomes" id="UP000009159"/>
    </source>
</evidence>
<accession>A1THT0</accession>
<organism evidence="3 4">
    <name type="scientific">Mycolicibacterium vanbaalenii (strain DSM 7251 / JCM 13017 / BCRC 16820 / KCTC 9966 / NRRL B-24157 / PYR-1)</name>
    <name type="common">Mycobacterium vanbaalenii</name>
    <dbReference type="NCBI Taxonomy" id="350058"/>
    <lineage>
        <taxon>Bacteria</taxon>
        <taxon>Bacillati</taxon>
        <taxon>Actinomycetota</taxon>
        <taxon>Actinomycetes</taxon>
        <taxon>Mycobacteriales</taxon>
        <taxon>Mycobacteriaceae</taxon>
        <taxon>Mycolicibacterium</taxon>
    </lineage>
</organism>
<dbReference type="Pfam" id="PF00665">
    <property type="entry name" value="rve"/>
    <property type="match status" value="1"/>
</dbReference>
<name>A1THT0_MYCVP</name>
<dbReference type="STRING" id="350058.Mvan_5973"/>
<dbReference type="Gene3D" id="3.30.420.10">
    <property type="entry name" value="Ribonuclease H-like superfamily/Ribonuclease H"/>
    <property type="match status" value="1"/>
</dbReference>
<comment type="function">
    <text evidence="1">Involved in the transposition of the insertion sequence.</text>
</comment>
<dbReference type="Pfam" id="PF13276">
    <property type="entry name" value="HTH_21"/>
    <property type="match status" value="1"/>
</dbReference>
<sequence length="219" mass="24206">MAPSTYYDVKSRCPSARARRDAELGPALRVIWEDNYRVYGAVKLWKAARRGGHDVGRDQVARLMRSLGIEGVRRGKRVTTTRADPAAPRHPDLVKRQFTATAPNQLWVTDLTFVPTWVGVAYVCFIVDAFSRLIVGWRAASNMRTTMVLDALEMARWSRGNTLSGLRCHSDAGSQFTSIRYGERLAELGAVPSIGSVGDSFDNALAERACLIDCVSGWA</sequence>
<dbReference type="InterPro" id="IPR048020">
    <property type="entry name" value="Transpos_IS3"/>
</dbReference>
<proteinExistence type="predicted"/>
<dbReference type="InterPro" id="IPR036397">
    <property type="entry name" value="RNaseH_sf"/>
</dbReference>
<gene>
    <name evidence="3" type="ordered locus">Mvan_5973</name>
</gene>